<dbReference type="Gene3D" id="2.80.10.50">
    <property type="match status" value="4"/>
</dbReference>
<dbReference type="GO" id="GO:0015629">
    <property type="term" value="C:actin cytoskeleton"/>
    <property type="evidence" value="ECO:0007669"/>
    <property type="project" value="TreeGrafter"/>
</dbReference>
<dbReference type="GO" id="GO:0051015">
    <property type="term" value="F:actin filament binding"/>
    <property type="evidence" value="ECO:0007669"/>
    <property type="project" value="InterPro"/>
</dbReference>
<dbReference type="GO" id="GO:0051017">
    <property type="term" value="P:actin filament bundle assembly"/>
    <property type="evidence" value="ECO:0007669"/>
    <property type="project" value="TreeGrafter"/>
</dbReference>
<reference evidence="7" key="1">
    <citation type="journal article" date="2020" name="J Insects Food Feed">
        <title>The yellow mealworm (Tenebrio molitor) genome: a resource for the emerging insects as food and feed industry.</title>
        <authorList>
            <person name="Eriksson T."/>
            <person name="Andere A."/>
            <person name="Kelstrup H."/>
            <person name="Emery V."/>
            <person name="Picard C."/>
        </authorList>
    </citation>
    <scope>NUCLEOTIDE SEQUENCE</scope>
    <source>
        <strain evidence="7">Stoneville</strain>
        <tissue evidence="7">Whole head</tissue>
    </source>
</reference>
<dbReference type="AlphaFoldDB" id="A0A8J6H832"/>
<dbReference type="FunFam" id="2.80.10.50:FF:000008">
    <property type="entry name" value="Fascin"/>
    <property type="match status" value="1"/>
</dbReference>
<comment type="similarity">
    <text evidence="2">Belongs to the fascin family.</text>
</comment>
<dbReference type="EMBL" id="JABDTM020027902">
    <property type="protein sequence ID" value="KAH0809805.1"/>
    <property type="molecule type" value="Genomic_DNA"/>
</dbReference>
<evidence type="ECO:0000256" key="3">
    <source>
        <dbReference type="ARBA" id="ARBA00022490"/>
    </source>
</evidence>
<keyword evidence="5" id="KW-0206">Cytoskeleton</keyword>
<evidence type="ECO:0000259" key="6">
    <source>
        <dbReference type="Pfam" id="PF06268"/>
    </source>
</evidence>
<dbReference type="InterPro" id="IPR010431">
    <property type="entry name" value="Fascin"/>
</dbReference>
<evidence type="ECO:0000256" key="5">
    <source>
        <dbReference type="ARBA" id="ARBA00023212"/>
    </source>
</evidence>
<dbReference type="PANTHER" id="PTHR10551:SF9">
    <property type="entry name" value="FASCIN-2"/>
    <property type="match status" value="1"/>
</dbReference>
<dbReference type="PANTHER" id="PTHR10551">
    <property type="entry name" value="FASCIN"/>
    <property type="match status" value="1"/>
</dbReference>
<dbReference type="Proteomes" id="UP000719412">
    <property type="component" value="Unassembled WGS sequence"/>
</dbReference>
<dbReference type="GO" id="GO:0007163">
    <property type="term" value="P:establishment or maintenance of cell polarity"/>
    <property type="evidence" value="ECO:0007669"/>
    <property type="project" value="TreeGrafter"/>
</dbReference>
<gene>
    <name evidence="7" type="ORF">GEV33_012986</name>
</gene>
<evidence type="ECO:0000256" key="4">
    <source>
        <dbReference type="ARBA" id="ARBA00023203"/>
    </source>
</evidence>
<accession>A0A8J6H832</accession>
<feature type="domain" description="Fascin-like" evidence="6">
    <location>
        <begin position="423"/>
        <end position="537"/>
    </location>
</feature>
<dbReference type="FunFam" id="2.80.10.50:FF:000010">
    <property type="entry name" value="Fascin"/>
    <property type="match status" value="1"/>
</dbReference>
<evidence type="ECO:0000313" key="7">
    <source>
        <dbReference type="EMBL" id="KAH0809805.1"/>
    </source>
</evidence>
<evidence type="ECO:0000256" key="1">
    <source>
        <dbReference type="ARBA" id="ARBA00004245"/>
    </source>
</evidence>
<dbReference type="GO" id="GO:0016477">
    <property type="term" value="P:cell migration"/>
    <property type="evidence" value="ECO:0007669"/>
    <property type="project" value="TreeGrafter"/>
</dbReference>
<evidence type="ECO:0000256" key="2">
    <source>
        <dbReference type="ARBA" id="ARBA00007415"/>
    </source>
</evidence>
<feature type="domain" description="Fascin-like" evidence="6">
    <location>
        <begin position="686"/>
        <end position="783"/>
    </location>
</feature>
<comment type="caution">
    <text evidence="7">The sequence shown here is derived from an EMBL/GenBank/DDBJ whole genome shotgun (WGS) entry which is preliminary data.</text>
</comment>
<protein>
    <recommendedName>
        <fullName evidence="6">Fascin-like domain-containing protein</fullName>
    </recommendedName>
</protein>
<organism evidence="7 8">
    <name type="scientific">Tenebrio molitor</name>
    <name type="common">Yellow mealworm beetle</name>
    <dbReference type="NCBI Taxonomy" id="7067"/>
    <lineage>
        <taxon>Eukaryota</taxon>
        <taxon>Metazoa</taxon>
        <taxon>Ecdysozoa</taxon>
        <taxon>Arthropoda</taxon>
        <taxon>Hexapoda</taxon>
        <taxon>Insecta</taxon>
        <taxon>Pterygota</taxon>
        <taxon>Neoptera</taxon>
        <taxon>Endopterygota</taxon>
        <taxon>Coleoptera</taxon>
        <taxon>Polyphaga</taxon>
        <taxon>Cucujiformia</taxon>
        <taxon>Tenebrionidae</taxon>
        <taxon>Tenebrio</taxon>
    </lineage>
</organism>
<comment type="subcellular location">
    <subcellularLocation>
        <location evidence="1">Cytoplasm</location>
        <location evidence="1">Cytoskeleton</location>
    </subcellularLocation>
</comment>
<dbReference type="GO" id="GO:0005737">
    <property type="term" value="C:cytoplasm"/>
    <property type="evidence" value="ECO:0007669"/>
    <property type="project" value="TreeGrafter"/>
</dbReference>
<dbReference type="CDD" id="cd23351">
    <property type="entry name" value="beta-trefoil_singed_rpt2"/>
    <property type="match status" value="1"/>
</dbReference>
<keyword evidence="8" id="KW-1185">Reference proteome</keyword>
<dbReference type="GO" id="GO:0030674">
    <property type="term" value="F:protein-macromolecule adaptor activity"/>
    <property type="evidence" value="ECO:0007669"/>
    <property type="project" value="InterPro"/>
</dbReference>
<dbReference type="CDD" id="cd23347">
    <property type="entry name" value="beta-trefoil_singed_rpt1"/>
    <property type="match status" value="1"/>
</dbReference>
<dbReference type="Pfam" id="PF06268">
    <property type="entry name" value="Fascin"/>
    <property type="match status" value="3"/>
</dbReference>
<evidence type="ECO:0000313" key="8">
    <source>
        <dbReference type="Proteomes" id="UP000719412"/>
    </source>
</evidence>
<dbReference type="InterPro" id="IPR022768">
    <property type="entry name" value="Fascin-like_dom"/>
</dbReference>
<proteinExistence type="inferred from homology"/>
<sequence length="844" mass="94904">MANFCLGDGRRLGKALPQHKLMQNLLLSDFGRPRIEKITKGTQTESRKVFSETNCCCGQLRKHDSETFVKKQAKKLEDKVNGRRMNQDYQKLMASIRERVAVGKGDDSFCSCSDTWSDNSTGDGDAINFPRETRNAMSLLLLDKKRRRPPSKPFAKPTKPSLIQCDSGFCPPTPIYKRVLAGPSQFHRDSLVVLVRSSGVSSVFIFWCWIRIVVRIKGMPGLLTPPQTSFTPQQNLTTCPVLGTKETWISINNRLLKQSTMNGINGHHANGGDLNGCGDIITQNQQKGCWTIGLINSKHRYLTAETFGFKINANGASLKKKQIWTLEPENSNSGDSLIYLRSHLDKYLAVDSFGNVTCESEEKEPGSKFQISVAEDGSGRWAFRNVVRGYFLGASSDKLTCTAKVPGDAEFWHIHLAARPQMNLRSVGRKRFAHLSENLDEIHVDANIPWGEDTLFTLEFRHDESGKYAIHTCNNKYLSLGGKLVDTCNKDCLFTAEYHSGQLALRDRSGAYLSPIGSKAVLKTRSNTVTKDELFSLEDSLPQASFVAALNSKFVSVKQGKEECESFLRRNSLLKGERSSMIRMASVRVMIAERRTTRFADVEARSDFRDMKRAEVLQPQVIWHALTLDLLSVAAAEVRFPRSKPRVYKRMVAAGVGDVVVIGVLHRRLNQDLRQPVLDVIAAAASRVDVTANQDEISDHETFQLEFDWSTKRWYIRTMQDRYWTLETGGGIQAAGDKRSSNALFDLMWQGDGSVAFRANNGRYVITKRSGHLYATSDTIDDNCKYFFYLVNRPILVLKSEQGFVGYKSASSPKLECNKATYETIQVERGEKGIVYFKEVREMA</sequence>
<dbReference type="InterPro" id="IPR008999">
    <property type="entry name" value="Actin-crosslinking"/>
</dbReference>
<dbReference type="SUPFAM" id="SSF50405">
    <property type="entry name" value="Actin-crosslinking proteins"/>
    <property type="match status" value="3"/>
</dbReference>
<reference evidence="7" key="2">
    <citation type="submission" date="2021-08" db="EMBL/GenBank/DDBJ databases">
        <authorList>
            <person name="Eriksson T."/>
        </authorList>
    </citation>
    <scope>NUCLEOTIDE SEQUENCE</scope>
    <source>
        <strain evidence="7">Stoneville</strain>
        <tissue evidence="7">Whole head</tissue>
    </source>
</reference>
<keyword evidence="3" id="KW-0963">Cytoplasm</keyword>
<keyword evidence="4" id="KW-0009">Actin-binding</keyword>
<name>A0A8J6H832_TENMO</name>
<dbReference type="FunFam" id="2.80.10.50:FF:000015">
    <property type="entry name" value="Fascin"/>
    <property type="match status" value="1"/>
</dbReference>
<feature type="domain" description="Fascin-like" evidence="6">
    <location>
        <begin position="298"/>
        <end position="413"/>
    </location>
</feature>